<dbReference type="STRING" id="448385.sce5895"/>
<dbReference type="Gene3D" id="3.30.365.10">
    <property type="entry name" value="Aldehyde oxidase/xanthine dehydrogenase, molybdopterin binding domain"/>
    <property type="match status" value="4"/>
</dbReference>
<gene>
    <name evidence="3" type="ordered locus">sce5895</name>
</gene>
<dbReference type="PANTHER" id="PTHR11908">
    <property type="entry name" value="XANTHINE DEHYDROGENASE"/>
    <property type="match status" value="1"/>
</dbReference>
<reference evidence="3 4" key="1">
    <citation type="journal article" date="2007" name="Nat. Biotechnol.">
        <title>Complete genome sequence of the myxobacterium Sorangium cellulosum.</title>
        <authorList>
            <person name="Schneiker S."/>
            <person name="Perlova O."/>
            <person name="Kaiser O."/>
            <person name="Gerth K."/>
            <person name="Alici A."/>
            <person name="Altmeyer M.O."/>
            <person name="Bartels D."/>
            <person name="Bekel T."/>
            <person name="Beyer S."/>
            <person name="Bode E."/>
            <person name="Bode H.B."/>
            <person name="Bolten C.J."/>
            <person name="Choudhuri J.V."/>
            <person name="Doss S."/>
            <person name="Elnakady Y.A."/>
            <person name="Frank B."/>
            <person name="Gaigalat L."/>
            <person name="Goesmann A."/>
            <person name="Groeger C."/>
            <person name="Gross F."/>
            <person name="Jelsbak L."/>
            <person name="Jelsbak L."/>
            <person name="Kalinowski J."/>
            <person name="Kegler C."/>
            <person name="Knauber T."/>
            <person name="Konietzny S."/>
            <person name="Kopp M."/>
            <person name="Krause L."/>
            <person name="Krug D."/>
            <person name="Linke B."/>
            <person name="Mahmud T."/>
            <person name="Martinez-Arias R."/>
            <person name="McHardy A.C."/>
            <person name="Merai M."/>
            <person name="Meyer F."/>
            <person name="Mormann S."/>
            <person name="Munoz-Dorado J."/>
            <person name="Perez J."/>
            <person name="Pradella S."/>
            <person name="Rachid S."/>
            <person name="Raddatz G."/>
            <person name="Rosenau F."/>
            <person name="Rueckert C."/>
            <person name="Sasse F."/>
            <person name="Scharfe M."/>
            <person name="Schuster S.C."/>
            <person name="Suen G."/>
            <person name="Treuner-Lange A."/>
            <person name="Velicer G.J."/>
            <person name="Vorholter F.-J."/>
            <person name="Weissman K.J."/>
            <person name="Welch R.D."/>
            <person name="Wenzel S.C."/>
            <person name="Whitworth D.E."/>
            <person name="Wilhelm S."/>
            <person name="Wittmann C."/>
            <person name="Bloecker H."/>
            <person name="Puehler A."/>
            <person name="Mueller R."/>
        </authorList>
    </citation>
    <scope>NUCLEOTIDE SEQUENCE [LARGE SCALE GENOMIC DNA]</scope>
    <source>
        <strain evidence="4">So ce56</strain>
    </source>
</reference>
<dbReference type="Pfam" id="PF02738">
    <property type="entry name" value="MoCoBD_1"/>
    <property type="match status" value="1"/>
</dbReference>
<evidence type="ECO:0000259" key="2">
    <source>
        <dbReference type="SMART" id="SM01008"/>
    </source>
</evidence>
<dbReference type="Pfam" id="PF20256">
    <property type="entry name" value="MoCoBD_2"/>
    <property type="match status" value="1"/>
</dbReference>
<dbReference type="Proteomes" id="UP000002139">
    <property type="component" value="Chromosome"/>
</dbReference>
<keyword evidence="4" id="KW-1185">Reference proteome</keyword>
<dbReference type="InterPro" id="IPR000674">
    <property type="entry name" value="Ald_Oxase/Xan_DH_a/b"/>
</dbReference>
<dbReference type="Pfam" id="PF01315">
    <property type="entry name" value="Ald_Xan_dh_C"/>
    <property type="match status" value="1"/>
</dbReference>
<dbReference type="InterPro" id="IPR037165">
    <property type="entry name" value="AldOxase/xan_DH_Mopterin-bd_sf"/>
</dbReference>
<dbReference type="GO" id="GO:0005506">
    <property type="term" value="F:iron ion binding"/>
    <property type="evidence" value="ECO:0007669"/>
    <property type="project" value="InterPro"/>
</dbReference>
<dbReference type="SMART" id="SM01008">
    <property type="entry name" value="Ald_Xan_dh_C"/>
    <property type="match status" value="1"/>
</dbReference>
<dbReference type="eggNOG" id="COG1529">
    <property type="taxonomic scope" value="Bacteria"/>
</dbReference>
<dbReference type="PANTHER" id="PTHR11908:SF157">
    <property type="entry name" value="XANTHINE DEHYDROGENASE SUBUNIT D-RELATED"/>
    <property type="match status" value="1"/>
</dbReference>
<dbReference type="SUPFAM" id="SSF54665">
    <property type="entry name" value="CO dehydrogenase molybdoprotein N-domain-like"/>
    <property type="match status" value="1"/>
</dbReference>
<dbReference type="InterPro" id="IPR008274">
    <property type="entry name" value="AldOxase/xan_DH_MoCoBD1"/>
</dbReference>
<dbReference type="GO" id="GO:0004854">
    <property type="term" value="F:xanthine dehydrogenase activity"/>
    <property type="evidence" value="ECO:0007669"/>
    <property type="project" value="UniProtKB-EC"/>
</dbReference>
<dbReference type="InterPro" id="IPR016208">
    <property type="entry name" value="Ald_Oxase/xanthine_DH-like"/>
</dbReference>
<dbReference type="Gene3D" id="3.90.1170.50">
    <property type="entry name" value="Aldehyde oxidase/xanthine dehydrogenase, a/b hammerhead"/>
    <property type="match status" value="1"/>
</dbReference>
<feature type="region of interest" description="Disordered" evidence="1">
    <location>
        <begin position="557"/>
        <end position="577"/>
    </location>
</feature>
<feature type="domain" description="Aldehyde oxidase/xanthine dehydrogenase a/b hammerhead" evidence="2">
    <location>
        <begin position="26"/>
        <end position="131"/>
    </location>
</feature>
<dbReference type="EC" id="1.17.1.4" evidence="3"/>
<dbReference type="EMBL" id="AM746676">
    <property type="protein sequence ID" value="CAN96058.1"/>
    <property type="molecule type" value="Genomic_DNA"/>
</dbReference>
<dbReference type="InterPro" id="IPR046867">
    <property type="entry name" value="AldOxase/xan_DH_MoCoBD2"/>
</dbReference>
<keyword evidence="3" id="KW-0560">Oxidoreductase</keyword>
<dbReference type="SUPFAM" id="SSF56003">
    <property type="entry name" value="Molybdenum cofactor-binding domain"/>
    <property type="match status" value="1"/>
</dbReference>
<organism evidence="3 4">
    <name type="scientific">Sorangium cellulosum (strain So ce56)</name>
    <name type="common">Polyangium cellulosum (strain So ce56)</name>
    <dbReference type="NCBI Taxonomy" id="448385"/>
    <lineage>
        <taxon>Bacteria</taxon>
        <taxon>Pseudomonadati</taxon>
        <taxon>Myxococcota</taxon>
        <taxon>Polyangia</taxon>
        <taxon>Polyangiales</taxon>
        <taxon>Polyangiaceae</taxon>
        <taxon>Sorangium</taxon>
    </lineage>
</organism>
<dbReference type="InterPro" id="IPR036856">
    <property type="entry name" value="Ald_Oxase/Xan_DH_a/b_sf"/>
</dbReference>
<dbReference type="RefSeq" id="WP_012238523.1">
    <property type="nucleotide sequence ID" value="NC_010162.1"/>
</dbReference>
<proteinExistence type="predicted"/>
<dbReference type="BioCyc" id="SCEL448385:SCE_RS30290-MONOMER"/>
<protein>
    <submittedName>
        <fullName evidence="3">Xanthine dehydrogenase</fullName>
        <ecNumber evidence="3">1.17.1.4</ecNumber>
    </submittedName>
</protein>
<evidence type="ECO:0000256" key="1">
    <source>
        <dbReference type="SAM" id="MobiDB-lite"/>
    </source>
</evidence>
<dbReference type="KEGG" id="scl:sce5895"/>
<feature type="region of interest" description="Disordered" evidence="1">
    <location>
        <begin position="1"/>
        <end position="30"/>
    </location>
</feature>
<feature type="compositionally biased region" description="Polar residues" evidence="1">
    <location>
        <begin position="1"/>
        <end position="17"/>
    </location>
</feature>
<dbReference type="HOGENOM" id="CLU_001681_2_3_7"/>
<sequence length="782" mass="82852">MATSPPASASTVGSSVPRTDGPPKVTGASRYVDDIPVMPGEIFGRTVRSPVPRGILRGVRLDPAFDWSDVTVVLAEDVPVNVVALILDDQPILATGKVNHAYEPIVLLGCADRLKLARAVQAVALDIDPLPPVLDARAALDGGEIIWGADNVIKRYLITNGRADAARERGEASEAAIDAALARCEVVVTGTYASHHQEQLYIEPQGVIAWWDEAGAHATGSIQCPFYVHKAFLRAFGLPPDRIHITQSVTGGGFGGKEEYPSIIALHAALLARKSGRPVRMIYDRTEDIEATTKRHPASCEITSGCDRDGALRALKIRILMDGGAYATLTQVVLSRGALHAAGAYRWDDVWIEATAVATNTPPNGAFRGFGAPQTIWAIERHLDRVARELGCDPLDLKAKNVLRPGDSTATGQVLRVSVAGEECITRAIAASGYRQKRAAGPVVRGRVARGIGLSVFMHGAGFTGSGERYYKGKVALDLAPGGRLRIRTASTDIGQGTETVFRQIAADAAGLPLDRVEFAVPCTTTVPDSGPTVASRTVMVVGSIVEAAARELASRVRAEQASAQEPRADGEGAAAGPPALSFEEAADRLLAREGQVTSLKQYEPPDYVRWDDEAYKGDAYPCFGWACDVAEVEVDLDTFEVTVVDFWSATDVGKAIHPVMCKGQIEGGSLQAIGWALSEEIVWQGGKIKNPRMTNYIIPTSLDAPPFHVVLVEEPFPFGPGGGAKGIGEMPMDGGAPAVAAAVEHATGIAARALPLTPERLLEAARGAAASRPLAGRGERL</sequence>
<name>A9GBK9_SORC5</name>
<dbReference type="AlphaFoldDB" id="A9GBK9"/>
<accession>A9GBK9</accession>
<evidence type="ECO:0000313" key="3">
    <source>
        <dbReference type="EMBL" id="CAN96058.1"/>
    </source>
</evidence>
<evidence type="ECO:0000313" key="4">
    <source>
        <dbReference type="Proteomes" id="UP000002139"/>
    </source>
</evidence>